<reference evidence="17" key="2">
    <citation type="submission" date="2013-12" db="EMBL/GenBank/DDBJ databases">
        <authorList>
            <person name="Yu Y."/>
            <person name="Lee S."/>
            <person name="de Baynast K."/>
            <person name="Wissotski M."/>
            <person name="Liu L."/>
            <person name="Talag J."/>
            <person name="Goicoechea J."/>
            <person name="Angelova A."/>
            <person name="Jetty R."/>
            <person name="Kudrna D."/>
            <person name="Golser W."/>
            <person name="Rivera L."/>
            <person name="Zhang J."/>
            <person name="Wing R."/>
        </authorList>
    </citation>
    <scope>NUCLEOTIDE SEQUENCE</scope>
</reference>
<evidence type="ECO:0000256" key="5">
    <source>
        <dbReference type="ARBA" id="ARBA00022679"/>
    </source>
</evidence>
<dbReference type="AlphaFoldDB" id="A0A0D9XYX4"/>
<dbReference type="InterPro" id="IPR013083">
    <property type="entry name" value="Znf_RING/FYVE/PHD"/>
</dbReference>
<evidence type="ECO:0000313" key="16">
    <source>
        <dbReference type="EnsemblPlants" id="LPERR12G08730.1"/>
    </source>
</evidence>
<keyword evidence="7" id="KW-0479">Metal-binding</keyword>
<sequence length="196" mass="20709">MADVDVPPRPRRSSGAWEINLVQPSRDTARTDRCTRLFMIWSGVVGVVVVLYLFVGYRWASVAAAALLAAACWFTWYYFGAAPAPAPAQGQQQAAAAAVDGGGLKEEEIEAIPAFEYRRGGGGAGAREQCAVCIAAVKEGDTVRRLPACGHAFHAPCVDSWLRAHATCPVCRADVVVKVVDVAGEAEDEAAAPPPV</sequence>
<name>A0A0D9XYX4_9ORYZ</name>
<comment type="pathway">
    <text evidence="3">Protein modification; protein ubiquitination.</text>
</comment>
<dbReference type="eggNOG" id="KOG0800">
    <property type="taxonomic scope" value="Eukaryota"/>
</dbReference>
<dbReference type="Pfam" id="PF13639">
    <property type="entry name" value="zf-RING_2"/>
    <property type="match status" value="1"/>
</dbReference>
<dbReference type="PROSITE" id="PS50089">
    <property type="entry name" value="ZF_RING_2"/>
    <property type="match status" value="1"/>
</dbReference>
<dbReference type="EC" id="2.3.2.27" evidence="4"/>
<keyword evidence="9" id="KW-0833">Ubl conjugation pathway</keyword>
<dbReference type="SUPFAM" id="SSF57850">
    <property type="entry name" value="RING/U-box"/>
    <property type="match status" value="1"/>
</dbReference>
<dbReference type="Gene3D" id="3.30.40.10">
    <property type="entry name" value="Zinc/RING finger domain, C3HC4 (zinc finger)"/>
    <property type="match status" value="1"/>
</dbReference>
<dbReference type="InterPro" id="IPR044600">
    <property type="entry name" value="ATL1/ATL16-like"/>
</dbReference>
<organism evidence="16 17">
    <name type="scientific">Leersia perrieri</name>
    <dbReference type="NCBI Taxonomy" id="77586"/>
    <lineage>
        <taxon>Eukaryota</taxon>
        <taxon>Viridiplantae</taxon>
        <taxon>Streptophyta</taxon>
        <taxon>Embryophyta</taxon>
        <taxon>Tracheophyta</taxon>
        <taxon>Spermatophyta</taxon>
        <taxon>Magnoliopsida</taxon>
        <taxon>Liliopsida</taxon>
        <taxon>Poales</taxon>
        <taxon>Poaceae</taxon>
        <taxon>BOP clade</taxon>
        <taxon>Oryzoideae</taxon>
        <taxon>Oryzeae</taxon>
        <taxon>Oryzinae</taxon>
        <taxon>Leersia</taxon>
    </lineage>
</organism>
<feature type="transmembrane region" description="Helical" evidence="14">
    <location>
        <begin position="61"/>
        <end position="79"/>
    </location>
</feature>
<comment type="subcellular location">
    <subcellularLocation>
        <location evidence="2">Membrane</location>
        <topology evidence="2">Single-pass membrane protein</topology>
    </subcellularLocation>
</comment>
<protein>
    <recommendedName>
        <fullName evidence="4">RING-type E3 ubiquitin transferase</fullName>
        <ecNumber evidence="4">2.3.2.27</ecNumber>
    </recommendedName>
</protein>
<dbReference type="Proteomes" id="UP000032180">
    <property type="component" value="Chromosome 12"/>
</dbReference>
<evidence type="ECO:0000256" key="7">
    <source>
        <dbReference type="ARBA" id="ARBA00022723"/>
    </source>
</evidence>
<evidence type="ECO:0000256" key="12">
    <source>
        <dbReference type="ARBA" id="ARBA00023136"/>
    </source>
</evidence>
<dbReference type="GO" id="GO:0008270">
    <property type="term" value="F:zinc ion binding"/>
    <property type="evidence" value="ECO:0007669"/>
    <property type="project" value="UniProtKB-KW"/>
</dbReference>
<reference evidence="16 17" key="1">
    <citation type="submission" date="2012-08" db="EMBL/GenBank/DDBJ databases">
        <title>Oryza genome evolution.</title>
        <authorList>
            <person name="Wing R.A."/>
        </authorList>
    </citation>
    <scope>NUCLEOTIDE SEQUENCE</scope>
</reference>
<dbReference type="GO" id="GO:0016020">
    <property type="term" value="C:membrane"/>
    <property type="evidence" value="ECO:0007669"/>
    <property type="project" value="UniProtKB-SubCell"/>
</dbReference>
<evidence type="ECO:0000256" key="1">
    <source>
        <dbReference type="ARBA" id="ARBA00000900"/>
    </source>
</evidence>
<comment type="catalytic activity">
    <reaction evidence="1">
        <text>S-ubiquitinyl-[E2 ubiquitin-conjugating enzyme]-L-cysteine + [acceptor protein]-L-lysine = [E2 ubiquitin-conjugating enzyme]-L-cysteine + N(6)-ubiquitinyl-[acceptor protein]-L-lysine.</text>
        <dbReference type="EC" id="2.3.2.27"/>
    </reaction>
</comment>
<evidence type="ECO:0000256" key="13">
    <source>
        <dbReference type="PROSITE-ProRule" id="PRU00175"/>
    </source>
</evidence>
<accession>A0A0D9XYX4</accession>
<dbReference type="InterPro" id="IPR001841">
    <property type="entry name" value="Znf_RING"/>
</dbReference>
<evidence type="ECO:0000259" key="15">
    <source>
        <dbReference type="PROSITE" id="PS50089"/>
    </source>
</evidence>
<dbReference type="STRING" id="77586.A0A0D9XYX4"/>
<dbReference type="EnsemblPlants" id="LPERR12G08730.1">
    <property type="protein sequence ID" value="LPERR12G08730.1"/>
    <property type="gene ID" value="LPERR12G08730"/>
</dbReference>
<dbReference type="SMART" id="SM00184">
    <property type="entry name" value="RING"/>
    <property type="match status" value="1"/>
</dbReference>
<dbReference type="UniPathway" id="UPA00143"/>
<keyword evidence="6 14" id="KW-0812">Transmembrane</keyword>
<evidence type="ECO:0000256" key="2">
    <source>
        <dbReference type="ARBA" id="ARBA00004167"/>
    </source>
</evidence>
<evidence type="ECO:0000256" key="11">
    <source>
        <dbReference type="ARBA" id="ARBA00022989"/>
    </source>
</evidence>
<dbReference type="GO" id="GO:0061630">
    <property type="term" value="F:ubiquitin protein ligase activity"/>
    <property type="evidence" value="ECO:0007669"/>
    <property type="project" value="UniProtKB-EC"/>
</dbReference>
<evidence type="ECO:0000256" key="4">
    <source>
        <dbReference type="ARBA" id="ARBA00012483"/>
    </source>
</evidence>
<evidence type="ECO:0000256" key="9">
    <source>
        <dbReference type="ARBA" id="ARBA00022786"/>
    </source>
</evidence>
<feature type="domain" description="RING-type" evidence="15">
    <location>
        <begin position="130"/>
        <end position="172"/>
    </location>
</feature>
<dbReference type="Gramene" id="LPERR12G08730.1">
    <property type="protein sequence ID" value="LPERR12G08730.1"/>
    <property type="gene ID" value="LPERR12G08730"/>
</dbReference>
<evidence type="ECO:0000256" key="3">
    <source>
        <dbReference type="ARBA" id="ARBA00004906"/>
    </source>
</evidence>
<evidence type="ECO:0000256" key="8">
    <source>
        <dbReference type="ARBA" id="ARBA00022771"/>
    </source>
</evidence>
<evidence type="ECO:0000256" key="14">
    <source>
        <dbReference type="SAM" id="Phobius"/>
    </source>
</evidence>
<keyword evidence="10" id="KW-0862">Zinc</keyword>
<keyword evidence="8 13" id="KW-0863">Zinc-finger</keyword>
<dbReference type="HOGENOM" id="CLU_013137_12_0_1"/>
<dbReference type="PANTHER" id="PTHR46913:SF1">
    <property type="entry name" value="RING-H2 FINGER PROTEIN ATL16"/>
    <property type="match status" value="1"/>
</dbReference>
<evidence type="ECO:0000256" key="10">
    <source>
        <dbReference type="ARBA" id="ARBA00022833"/>
    </source>
</evidence>
<keyword evidence="5" id="KW-0808">Transferase</keyword>
<keyword evidence="17" id="KW-1185">Reference proteome</keyword>
<evidence type="ECO:0000313" key="17">
    <source>
        <dbReference type="Proteomes" id="UP000032180"/>
    </source>
</evidence>
<proteinExistence type="predicted"/>
<keyword evidence="12 14" id="KW-0472">Membrane</keyword>
<evidence type="ECO:0000256" key="6">
    <source>
        <dbReference type="ARBA" id="ARBA00022692"/>
    </source>
</evidence>
<reference evidence="16" key="3">
    <citation type="submission" date="2015-04" db="UniProtKB">
        <authorList>
            <consortium name="EnsemblPlants"/>
        </authorList>
    </citation>
    <scope>IDENTIFICATION</scope>
</reference>
<dbReference type="GO" id="GO:0016567">
    <property type="term" value="P:protein ubiquitination"/>
    <property type="evidence" value="ECO:0007669"/>
    <property type="project" value="UniProtKB-UniPathway"/>
</dbReference>
<dbReference type="PANTHER" id="PTHR46913">
    <property type="entry name" value="RING-H2 FINGER PROTEIN ATL16"/>
    <property type="match status" value="1"/>
</dbReference>
<keyword evidence="11 14" id="KW-1133">Transmembrane helix</keyword>
<feature type="transmembrane region" description="Helical" evidence="14">
    <location>
        <begin position="37"/>
        <end position="55"/>
    </location>
</feature>